<evidence type="ECO:0000313" key="8">
    <source>
        <dbReference type="Proteomes" id="UP000245474"/>
    </source>
</evidence>
<feature type="transmembrane region" description="Helical" evidence="6">
    <location>
        <begin position="269"/>
        <end position="296"/>
    </location>
</feature>
<evidence type="ECO:0000256" key="1">
    <source>
        <dbReference type="ARBA" id="ARBA00004651"/>
    </source>
</evidence>
<dbReference type="PANTHER" id="PTHR30250">
    <property type="entry name" value="PST FAMILY PREDICTED COLANIC ACID TRANSPORTER"/>
    <property type="match status" value="1"/>
</dbReference>
<dbReference type="GO" id="GO:0005886">
    <property type="term" value="C:plasma membrane"/>
    <property type="evidence" value="ECO:0007669"/>
    <property type="project" value="UniProtKB-SubCell"/>
</dbReference>
<evidence type="ECO:0000313" key="7">
    <source>
        <dbReference type="EMBL" id="PWG61338.1"/>
    </source>
</evidence>
<organism evidence="7 8">
    <name type="scientific">Sediminicurvatus halobius</name>
    <dbReference type="NCBI Taxonomy" id="2182432"/>
    <lineage>
        <taxon>Bacteria</taxon>
        <taxon>Pseudomonadati</taxon>
        <taxon>Pseudomonadota</taxon>
        <taxon>Gammaproteobacteria</taxon>
        <taxon>Chromatiales</taxon>
        <taxon>Ectothiorhodospiraceae</taxon>
        <taxon>Sediminicurvatus</taxon>
    </lineage>
</organism>
<feature type="transmembrane region" description="Helical" evidence="6">
    <location>
        <begin position="168"/>
        <end position="189"/>
    </location>
</feature>
<evidence type="ECO:0000256" key="5">
    <source>
        <dbReference type="ARBA" id="ARBA00023136"/>
    </source>
</evidence>
<evidence type="ECO:0000256" key="4">
    <source>
        <dbReference type="ARBA" id="ARBA00022989"/>
    </source>
</evidence>
<keyword evidence="5 6" id="KW-0472">Membrane</keyword>
<dbReference type="PANTHER" id="PTHR30250:SF11">
    <property type="entry name" value="O-ANTIGEN TRANSPORTER-RELATED"/>
    <property type="match status" value="1"/>
</dbReference>
<feature type="transmembrane region" description="Helical" evidence="6">
    <location>
        <begin position="233"/>
        <end position="249"/>
    </location>
</feature>
<dbReference type="InterPro" id="IPR002797">
    <property type="entry name" value="Polysacc_synth"/>
</dbReference>
<feature type="transmembrane region" description="Helical" evidence="6">
    <location>
        <begin position="409"/>
        <end position="427"/>
    </location>
</feature>
<dbReference type="OrthoDB" id="5785171at2"/>
<feature type="transmembrane region" description="Helical" evidence="6">
    <location>
        <begin position="55"/>
        <end position="77"/>
    </location>
</feature>
<evidence type="ECO:0000256" key="6">
    <source>
        <dbReference type="SAM" id="Phobius"/>
    </source>
</evidence>
<evidence type="ECO:0000256" key="3">
    <source>
        <dbReference type="ARBA" id="ARBA00022692"/>
    </source>
</evidence>
<evidence type="ECO:0000256" key="2">
    <source>
        <dbReference type="ARBA" id="ARBA00022475"/>
    </source>
</evidence>
<dbReference type="EMBL" id="QFFI01000038">
    <property type="protein sequence ID" value="PWG61338.1"/>
    <property type="molecule type" value="Genomic_DNA"/>
</dbReference>
<comment type="subcellular location">
    <subcellularLocation>
        <location evidence="1">Cell membrane</location>
        <topology evidence="1">Multi-pass membrane protein</topology>
    </subcellularLocation>
</comment>
<dbReference type="Pfam" id="PF01943">
    <property type="entry name" value="Polysacc_synt"/>
    <property type="match status" value="1"/>
</dbReference>
<feature type="transmembrane region" description="Helical" evidence="6">
    <location>
        <begin position="317"/>
        <end position="341"/>
    </location>
</feature>
<dbReference type="Proteomes" id="UP000245474">
    <property type="component" value="Unassembled WGS sequence"/>
</dbReference>
<name>A0A2U2MWU2_9GAMM</name>
<reference evidence="7 8" key="1">
    <citation type="submission" date="2018-05" db="EMBL/GenBank/DDBJ databases">
        <title>Spiribacter halobius sp. nov., a moderately halophilic bacterium isolated from marine solar saltern.</title>
        <authorList>
            <person name="Zheng W.-S."/>
            <person name="Lu D.-C."/>
            <person name="Du Z.-J."/>
        </authorList>
    </citation>
    <scope>NUCLEOTIDE SEQUENCE [LARGE SCALE GENOMIC DNA]</scope>
    <source>
        <strain evidence="7 8">E85</strain>
    </source>
</reference>
<feature type="transmembrane region" description="Helical" evidence="6">
    <location>
        <begin position="133"/>
        <end position="156"/>
    </location>
</feature>
<keyword evidence="3 6" id="KW-0812">Transmembrane</keyword>
<comment type="caution">
    <text evidence="7">The sequence shown here is derived from an EMBL/GenBank/DDBJ whole genome shotgun (WGS) entry which is preliminary data.</text>
</comment>
<keyword evidence="2" id="KW-1003">Cell membrane</keyword>
<feature type="transmembrane region" description="Helical" evidence="6">
    <location>
        <begin position="195"/>
        <end position="213"/>
    </location>
</feature>
<accession>A0A2U2MWU2</accession>
<feature type="transmembrane region" description="Helical" evidence="6">
    <location>
        <begin position="98"/>
        <end position="121"/>
    </location>
</feature>
<feature type="transmembrane region" description="Helical" evidence="6">
    <location>
        <begin position="347"/>
        <end position="372"/>
    </location>
</feature>
<proteinExistence type="predicted"/>
<sequence>MAESPLATIRGGIQSQIVRGSIGSLTIKLTSAGLVLALTILLARTLGPAGYGLYAYVYALVWLMVVPAELGLPMLVVRETARARAHHRWDLMRGVWRWAAVMAIGLAVGVTLVAGSAAWTLAARFSAEQLATFAWGVLLAPLMVLGNLAGAALRGLRHVLQGQLPDLVIRYSLALALCAVGALVAGDAFTPDVAMALHAAAAAVALLAGLHMLARARPEELSGAQPAYRRREWLTSTIPLALVAGTYLIHQQTDIVILGLLVDDADVGIYRVAVQTSGFVAFGLHAVNMIAAPQFARLHALGDRERLQAVVTTTARVILALTALVVACLVLFGRPVIGFAFGSDYAAAYLAIVILAIGQVCNAAFGSVVFLLNMSGCERVTLRVLACAVVLNIGLNLLLIPLFGLEGAALATATTLALWNFLLWRAVRRHLGIDSTALGIRVPAPASP</sequence>
<keyword evidence="8" id="KW-1185">Reference proteome</keyword>
<dbReference type="RefSeq" id="WP_109680002.1">
    <property type="nucleotide sequence ID" value="NZ_CP086615.1"/>
</dbReference>
<feature type="transmembrane region" description="Helical" evidence="6">
    <location>
        <begin position="21"/>
        <end position="43"/>
    </location>
</feature>
<gene>
    <name evidence="7" type="ORF">DEM34_16905</name>
</gene>
<dbReference type="InterPro" id="IPR050833">
    <property type="entry name" value="Poly_Biosynth_Transport"/>
</dbReference>
<dbReference type="AlphaFoldDB" id="A0A2U2MWU2"/>
<protein>
    <submittedName>
        <fullName evidence="7">Flippase</fullName>
    </submittedName>
</protein>
<keyword evidence="4 6" id="KW-1133">Transmembrane helix</keyword>
<feature type="transmembrane region" description="Helical" evidence="6">
    <location>
        <begin position="384"/>
        <end position="403"/>
    </location>
</feature>